<dbReference type="EMBL" id="BGPR01006191">
    <property type="protein sequence ID" value="GBN16831.1"/>
    <property type="molecule type" value="Genomic_DNA"/>
</dbReference>
<protein>
    <submittedName>
        <fullName evidence="2">Uncharacterized protein</fullName>
    </submittedName>
</protein>
<proteinExistence type="predicted"/>
<evidence type="ECO:0000313" key="1">
    <source>
        <dbReference type="EMBL" id="GBN16772.1"/>
    </source>
</evidence>
<dbReference type="EMBL" id="BGPR01006181">
    <property type="protein sequence ID" value="GBN16772.1"/>
    <property type="molecule type" value="Genomic_DNA"/>
</dbReference>
<comment type="caution">
    <text evidence="2">The sequence shown here is derived from an EMBL/GenBank/DDBJ whole genome shotgun (WGS) entry which is preliminary data.</text>
</comment>
<sequence length="104" mass="12185">MKIDICPSLRRVKRVQQFFRSFVTFMQIQESQFQGLFFSRGYYVKELHSRRPVEYCDLLRIGQSVYHGEEHIHCVPGVIGGSICSLTIRAPIRSVSLQFRKLSF</sequence>
<evidence type="ECO:0000313" key="3">
    <source>
        <dbReference type="Proteomes" id="UP000499080"/>
    </source>
</evidence>
<organism evidence="2 3">
    <name type="scientific">Araneus ventricosus</name>
    <name type="common">Orbweaver spider</name>
    <name type="synonym">Epeira ventricosa</name>
    <dbReference type="NCBI Taxonomy" id="182803"/>
    <lineage>
        <taxon>Eukaryota</taxon>
        <taxon>Metazoa</taxon>
        <taxon>Ecdysozoa</taxon>
        <taxon>Arthropoda</taxon>
        <taxon>Chelicerata</taxon>
        <taxon>Arachnida</taxon>
        <taxon>Araneae</taxon>
        <taxon>Araneomorphae</taxon>
        <taxon>Entelegynae</taxon>
        <taxon>Araneoidea</taxon>
        <taxon>Araneidae</taxon>
        <taxon>Araneus</taxon>
    </lineage>
</organism>
<dbReference type="Proteomes" id="UP000499080">
    <property type="component" value="Unassembled WGS sequence"/>
</dbReference>
<gene>
    <name evidence="1" type="ORF">AVEN_156105_1</name>
    <name evidence="2" type="ORF">AVEN_178918_1</name>
</gene>
<keyword evidence="3" id="KW-1185">Reference proteome</keyword>
<evidence type="ECO:0000313" key="2">
    <source>
        <dbReference type="EMBL" id="GBN16831.1"/>
    </source>
</evidence>
<accession>A0A4Y2LPY6</accession>
<name>A0A4Y2LPY6_ARAVE</name>
<reference evidence="2 3" key="1">
    <citation type="journal article" date="2019" name="Sci. Rep.">
        <title>Orb-weaving spider Araneus ventricosus genome elucidates the spidroin gene catalogue.</title>
        <authorList>
            <person name="Kono N."/>
            <person name="Nakamura H."/>
            <person name="Ohtoshi R."/>
            <person name="Moran D.A.P."/>
            <person name="Shinohara A."/>
            <person name="Yoshida Y."/>
            <person name="Fujiwara M."/>
            <person name="Mori M."/>
            <person name="Tomita M."/>
            <person name="Arakawa K."/>
        </authorList>
    </citation>
    <scope>NUCLEOTIDE SEQUENCE [LARGE SCALE GENOMIC DNA]</scope>
</reference>
<dbReference type="AlphaFoldDB" id="A0A4Y2LPY6"/>